<dbReference type="RefSeq" id="WP_010693269.1">
    <property type="nucleotide sequence ID" value="NZ_CP061007.1"/>
</dbReference>
<evidence type="ECO:0000313" key="2">
    <source>
        <dbReference type="EMBL" id="PKW17038.1"/>
    </source>
</evidence>
<comment type="caution">
    <text evidence="2">The sequence shown here is derived from an EMBL/GenBank/DDBJ whole genome shotgun (WGS) entry which is preliminary data.</text>
</comment>
<dbReference type="AlphaFoldDB" id="A0A2N3Y283"/>
<name>A0A2N3Y283_SACSN</name>
<dbReference type="STRING" id="994479.GCA_000194155_01468"/>
<evidence type="ECO:0000259" key="1">
    <source>
        <dbReference type="Pfam" id="PF04248"/>
    </source>
</evidence>
<dbReference type="Pfam" id="PF04248">
    <property type="entry name" value="NTP_transf_9"/>
    <property type="match status" value="2"/>
</dbReference>
<sequence>MTDNTGEQPRIQRSPKRVRAYLRGRLVADTRGPMLVWEHPYYPTYYLPAEDVKATLRPTGETRHIDRVGDGDVHDVLVDGTVAEGAAVRFPDSSAAPNLVRLEWGALDEWFEEDEPVYVHPRDPYKRVDVLASSRHVTVRIGGVVVADSHRPLVLFETGLPPRYYLPLTDLRTDLLRPSDRRTQCPYKGTATYWNAMIDGTEHADIVWTYRAPFPESQKIAGLACFYDERVEITIDGELQEQPRTPFS</sequence>
<dbReference type="EMBL" id="PJNB01000001">
    <property type="protein sequence ID" value="PKW17038.1"/>
    <property type="molecule type" value="Genomic_DNA"/>
</dbReference>
<evidence type="ECO:0000313" key="3">
    <source>
        <dbReference type="Proteomes" id="UP000233786"/>
    </source>
</evidence>
<protein>
    <submittedName>
        <fullName evidence="2">Uncharacterized protein (DUF427 family)</fullName>
    </submittedName>
</protein>
<feature type="domain" description="DUF427" evidence="1">
    <location>
        <begin position="18"/>
        <end position="95"/>
    </location>
</feature>
<proteinExistence type="predicted"/>
<feature type="domain" description="DUF427" evidence="1">
    <location>
        <begin position="137"/>
        <end position="229"/>
    </location>
</feature>
<dbReference type="OrthoDB" id="285364at2"/>
<dbReference type="Proteomes" id="UP000233786">
    <property type="component" value="Unassembled WGS sequence"/>
</dbReference>
<dbReference type="InterPro" id="IPR007361">
    <property type="entry name" value="DUF427"/>
</dbReference>
<dbReference type="PANTHER" id="PTHR34310:SF9">
    <property type="entry name" value="BLR5716 PROTEIN"/>
    <property type="match status" value="1"/>
</dbReference>
<gene>
    <name evidence="2" type="ORF">A8926_4959</name>
</gene>
<reference evidence="2" key="1">
    <citation type="submission" date="2017-12" db="EMBL/GenBank/DDBJ databases">
        <title>Sequencing the genomes of 1000 Actinobacteria strains.</title>
        <authorList>
            <person name="Klenk H.-P."/>
        </authorList>
    </citation>
    <scope>NUCLEOTIDE SEQUENCE [LARGE SCALE GENOMIC DNA]</scope>
    <source>
        <strain evidence="2">DSM 44228</strain>
    </source>
</reference>
<dbReference type="PANTHER" id="PTHR34310">
    <property type="entry name" value="DUF427 DOMAIN PROTEIN (AFU_ORTHOLOGUE AFUA_3G02220)"/>
    <property type="match status" value="1"/>
</dbReference>
<organism evidence="2 3">
    <name type="scientific">Saccharopolyspora spinosa</name>
    <dbReference type="NCBI Taxonomy" id="60894"/>
    <lineage>
        <taxon>Bacteria</taxon>
        <taxon>Bacillati</taxon>
        <taxon>Actinomycetota</taxon>
        <taxon>Actinomycetes</taxon>
        <taxon>Pseudonocardiales</taxon>
        <taxon>Pseudonocardiaceae</taxon>
        <taxon>Saccharopolyspora</taxon>
    </lineage>
</organism>
<dbReference type="InterPro" id="IPR038694">
    <property type="entry name" value="DUF427_sf"/>
</dbReference>
<accession>A0A2N3Y283</accession>
<dbReference type="Gene3D" id="2.170.150.40">
    <property type="entry name" value="Domain of unknown function (DUF427)"/>
    <property type="match status" value="2"/>
</dbReference>
<keyword evidence="3" id="KW-1185">Reference proteome</keyword>